<feature type="non-terminal residue" evidence="2">
    <location>
        <position position="1"/>
    </location>
</feature>
<dbReference type="AlphaFoldDB" id="S8DVC4"/>
<accession>S8DVC4</accession>
<comment type="caution">
    <text evidence="2">The sequence shown here is derived from an EMBL/GenBank/DDBJ whole genome shotgun (WGS) entry which is preliminary data.</text>
</comment>
<dbReference type="Pfam" id="PF02810">
    <property type="entry name" value="SEC-C"/>
    <property type="match status" value="1"/>
</dbReference>
<dbReference type="PANTHER" id="PTHR36750">
    <property type="entry name" value="SEC-C MOTIF PROTEIN"/>
    <property type="match status" value="1"/>
</dbReference>
<dbReference type="EMBL" id="AUSU01003283">
    <property type="protein sequence ID" value="EPS67128.1"/>
    <property type="molecule type" value="Genomic_DNA"/>
</dbReference>
<evidence type="ECO:0000313" key="3">
    <source>
        <dbReference type="Proteomes" id="UP000015453"/>
    </source>
</evidence>
<protein>
    <submittedName>
        <fullName evidence="2">Uncharacterized protein</fullName>
    </submittedName>
</protein>
<evidence type="ECO:0000256" key="1">
    <source>
        <dbReference type="SAM" id="MobiDB-lite"/>
    </source>
</evidence>
<feature type="region of interest" description="Disordered" evidence="1">
    <location>
        <begin position="160"/>
        <end position="184"/>
    </location>
</feature>
<gene>
    <name evidence="2" type="ORF">M569_07650</name>
</gene>
<proteinExistence type="predicted"/>
<feature type="non-terminal residue" evidence="2">
    <location>
        <position position="184"/>
    </location>
</feature>
<dbReference type="OrthoDB" id="432970at2759"/>
<dbReference type="Proteomes" id="UP000015453">
    <property type="component" value="Unassembled WGS sequence"/>
</dbReference>
<sequence>RSISSTVNLSESWIQKMKGILSGRPAAAESSTESDQAFTLLRFAEEMGRARKLGKLKQFVVGRGSEATFSDAFQKQEAIIRFLGGVDPTGESLQPGHKTEAAKQCNCTIMEVESALSRFTWAKEAHKKLQKLKEEGKPMPKSLSEIQKLMGSSPLEVARSNLAKSGQIGRNAPCPCGSKKLYKR</sequence>
<reference evidence="2 3" key="1">
    <citation type="journal article" date="2013" name="BMC Genomics">
        <title>The miniature genome of a carnivorous plant Genlisea aurea contains a low number of genes and short non-coding sequences.</title>
        <authorList>
            <person name="Leushkin E.V."/>
            <person name="Sutormin R.A."/>
            <person name="Nabieva E.R."/>
            <person name="Penin A.A."/>
            <person name="Kondrashov A.S."/>
            <person name="Logacheva M.D."/>
        </authorList>
    </citation>
    <scope>NUCLEOTIDE SEQUENCE [LARGE SCALE GENOMIC DNA]</scope>
</reference>
<name>S8DVC4_9LAMI</name>
<evidence type="ECO:0000313" key="2">
    <source>
        <dbReference type="EMBL" id="EPS67128.1"/>
    </source>
</evidence>
<dbReference type="Gene3D" id="3.10.450.50">
    <property type="match status" value="1"/>
</dbReference>
<keyword evidence="3" id="KW-1185">Reference proteome</keyword>
<dbReference type="InterPro" id="IPR004027">
    <property type="entry name" value="SEC_C_motif"/>
</dbReference>
<dbReference type="PANTHER" id="PTHR36750:SF1">
    <property type="entry name" value="SEC-C MOTIF PROTEIN"/>
    <property type="match status" value="1"/>
</dbReference>
<organism evidence="2 3">
    <name type="scientific">Genlisea aurea</name>
    <dbReference type="NCBI Taxonomy" id="192259"/>
    <lineage>
        <taxon>Eukaryota</taxon>
        <taxon>Viridiplantae</taxon>
        <taxon>Streptophyta</taxon>
        <taxon>Embryophyta</taxon>
        <taxon>Tracheophyta</taxon>
        <taxon>Spermatophyta</taxon>
        <taxon>Magnoliopsida</taxon>
        <taxon>eudicotyledons</taxon>
        <taxon>Gunneridae</taxon>
        <taxon>Pentapetalae</taxon>
        <taxon>asterids</taxon>
        <taxon>lamiids</taxon>
        <taxon>Lamiales</taxon>
        <taxon>Lentibulariaceae</taxon>
        <taxon>Genlisea</taxon>
    </lineage>
</organism>